<feature type="DNA-binding region" description="OmpR/PhoB-type" evidence="2">
    <location>
        <begin position="19"/>
        <end position="124"/>
    </location>
</feature>
<dbReference type="RefSeq" id="WP_093396912.1">
    <property type="nucleotide sequence ID" value="NZ_LT629736.1"/>
</dbReference>
<dbReference type="SUPFAM" id="SSF46894">
    <property type="entry name" value="C-terminal effector domain of the bipartite response regulators"/>
    <property type="match status" value="1"/>
</dbReference>
<dbReference type="GO" id="GO:0006355">
    <property type="term" value="P:regulation of DNA-templated transcription"/>
    <property type="evidence" value="ECO:0007669"/>
    <property type="project" value="InterPro"/>
</dbReference>
<evidence type="ECO:0000256" key="2">
    <source>
        <dbReference type="PROSITE-ProRule" id="PRU01091"/>
    </source>
</evidence>
<dbReference type="AlphaFoldDB" id="A0A1H1YR05"/>
<reference evidence="6" key="1">
    <citation type="submission" date="2016-10" db="EMBL/GenBank/DDBJ databases">
        <authorList>
            <person name="Varghese N."/>
            <person name="Submissions S."/>
        </authorList>
    </citation>
    <scope>NUCLEOTIDE SEQUENCE [LARGE SCALE GENOMIC DNA]</scope>
    <source>
        <strain evidence="6">NRRL B-51270</strain>
    </source>
</reference>
<keyword evidence="1 2" id="KW-0238">DNA-binding</keyword>
<dbReference type="OrthoDB" id="799930at2"/>
<feature type="region of interest" description="Disordered" evidence="3">
    <location>
        <begin position="162"/>
        <end position="199"/>
    </location>
</feature>
<dbReference type="CDD" id="cd00383">
    <property type="entry name" value="trans_reg_C"/>
    <property type="match status" value="1"/>
</dbReference>
<dbReference type="InterPro" id="IPR016032">
    <property type="entry name" value="Sig_transdc_resp-reg_C-effctor"/>
</dbReference>
<gene>
    <name evidence="5" type="ORF">SAMN05216421_3244</name>
</gene>
<proteinExistence type="predicted"/>
<evidence type="ECO:0000313" key="6">
    <source>
        <dbReference type="Proteomes" id="UP000243207"/>
    </source>
</evidence>
<name>A0A1H1YR05_9GAMM</name>
<dbReference type="InterPro" id="IPR001867">
    <property type="entry name" value="OmpR/PhoB-type_DNA-bd"/>
</dbReference>
<evidence type="ECO:0000313" key="5">
    <source>
        <dbReference type="EMBL" id="SDT23935.1"/>
    </source>
</evidence>
<accession>A0A1H1YR05</accession>
<dbReference type="STRING" id="487184.SAMN05216421_3244"/>
<evidence type="ECO:0000256" key="1">
    <source>
        <dbReference type="ARBA" id="ARBA00023125"/>
    </source>
</evidence>
<dbReference type="EMBL" id="LT629736">
    <property type="protein sequence ID" value="SDT23935.1"/>
    <property type="molecule type" value="Genomic_DNA"/>
</dbReference>
<keyword evidence="6" id="KW-1185">Reference proteome</keyword>
<dbReference type="Gene3D" id="1.10.10.10">
    <property type="entry name" value="Winged helix-like DNA-binding domain superfamily/Winged helix DNA-binding domain"/>
    <property type="match status" value="1"/>
</dbReference>
<protein>
    <submittedName>
        <fullName evidence="5">DNA-binding winged helix-turn-helix (WHTH) domain-containing protein</fullName>
    </submittedName>
</protein>
<dbReference type="GO" id="GO:0003677">
    <property type="term" value="F:DNA binding"/>
    <property type="evidence" value="ECO:0007669"/>
    <property type="project" value="UniProtKB-UniRule"/>
</dbReference>
<feature type="domain" description="OmpR/PhoB-type" evidence="4">
    <location>
        <begin position="19"/>
        <end position="124"/>
    </location>
</feature>
<dbReference type="SMART" id="SM00862">
    <property type="entry name" value="Trans_reg_C"/>
    <property type="match status" value="1"/>
</dbReference>
<evidence type="ECO:0000259" key="4">
    <source>
        <dbReference type="PROSITE" id="PS51755"/>
    </source>
</evidence>
<dbReference type="GO" id="GO:0000160">
    <property type="term" value="P:phosphorelay signal transduction system"/>
    <property type="evidence" value="ECO:0007669"/>
    <property type="project" value="InterPro"/>
</dbReference>
<dbReference type="PROSITE" id="PS51755">
    <property type="entry name" value="OMPR_PHOB"/>
    <property type="match status" value="1"/>
</dbReference>
<dbReference type="Pfam" id="PF00486">
    <property type="entry name" value="Trans_reg_C"/>
    <property type="match status" value="1"/>
</dbReference>
<feature type="compositionally biased region" description="Low complexity" evidence="3">
    <location>
        <begin position="171"/>
        <end position="184"/>
    </location>
</feature>
<sequence length="318" mass="35128">MNVPSDRVPPQETAQTVTRLLLKTGSDDRTICFYPSLFQLLIQSDAEVQRVDLGYAGSRLLERLLREPGEVVPREELMGFAWPDRIVGQGSLNQQIYSLRQIFCDEKGREIIQTLPRRGYQFNPNYIRERDLAEVVPAAVAGPAAEPTEAVGPADAVAEADARRLEAEPVSAAPSIDDPAAAGAQDEPTAAPRPRKNHSGSRWTAAALFVITLLAGLGASAWMDTTDSELVTREVKHDEVTMQLMATEPAMLDMLERDSTPLLERVSAMSEGPVELTLGWHDDYFQLFCPQGSANANWLMFHRSQLQLIANEQLTQCL</sequence>
<organism evidence="5 6">
    <name type="scientific">Halopseudomonas xinjiangensis</name>
    <dbReference type="NCBI Taxonomy" id="487184"/>
    <lineage>
        <taxon>Bacteria</taxon>
        <taxon>Pseudomonadati</taxon>
        <taxon>Pseudomonadota</taxon>
        <taxon>Gammaproteobacteria</taxon>
        <taxon>Pseudomonadales</taxon>
        <taxon>Pseudomonadaceae</taxon>
        <taxon>Halopseudomonas</taxon>
    </lineage>
</organism>
<dbReference type="InterPro" id="IPR036388">
    <property type="entry name" value="WH-like_DNA-bd_sf"/>
</dbReference>
<dbReference type="Proteomes" id="UP000243207">
    <property type="component" value="Chromosome I"/>
</dbReference>
<evidence type="ECO:0000256" key="3">
    <source>
        <dbReference type="SAM" id="MobiDB-lite"/>
    </source>
</evidence>